<sequence length="237" mass="26475">MTDKNIQIVNFQLHSDLCIDTKNYEAAENKMNTAYIVATEISTLCHEYPIFIIKNPDNGLFQLCALLGLNSGENLYLDNGQWRAKYLPLDVLRRPFQLALPEGSMDNQGQVAINMDSPQVCVGKGEAVFTEEGEPTAYFKRIQQSFSQLMGGTKFTSSLLKQADDLGLLEQVTLDYESSSKGKQSLNGLYSFSQEAVSKLAGESLEQCHKSGILQVCYLMQTSGIHLQKLVEWNEKL</sequence>
<dbReference type="EMBL" id="LAZL01000028">
    <property type="protein sequence ID" value="KMT64256.1"/>
    <property type="molecule type" value="Genomic_DNA"/>
</dbReference>
<evidence type="ECO:0008006" key="3">
    <source>
        <dbReference type="Google" id="ProtNLM"/>
    </source>
</evidence>
<dbReference type="OrthoDB" id="9806524at2"/>
<dbReference type="Proteomes" id="UP000037600">
    <property type="component" value="Unassembled WGS sequence"/>
</dbReference>
<evidence type="ECO:0000313" key="1">
    <source>
        <dbReference type="EMBL" id="KMT64256.1"/>
    </source>
</evidence>
<dbReference type="STRING" id="1513271.XM47_15390"/>
<accession>A0A0J8JIH2</accession>
<keyword evidence="2" id="KW-1185">Reference proteome</keyword>
<gene>
    <name evidence="1" type="ORF">XM47_15390</name>
</gene>
<protein>
    <recommendedName>
        <fullName evidence="3">Multidrug transporter</fullName>
    </recommendedName>
</protein>
<proteinExistence type="predicted"/>
<reference evidence="1 2" key="1">
    <citation type="submission" date="2015-04" db="EMBL/GenBank/DDBJ databases">
        <title>Draft Genome Sequence of the Novel Agar-Digesting Marine Bacterium Q1.</title>
        <authorList>
            <person name="Li Y."/>
            <person name="Li D."/>
            <person name="Chen G."/>
            <person name="Du Z."/>
        </authorList>
    </citation>
    <scope>NUCLEOTIDE SEQUENCE [LARGE SCALE GENOMIC DNA]</scope>
    <source>
        <strain evidence="1 2">Q1</strain>
    </source>
</reference>
<name>A0A0J8JIH2_9ALTE</name>
<dbReference type="AlphaFoldDB" id="A0A0J8JIH2"/>
<dbReference type="Pfam" id="PF07277">
    <property type="entry name" value="SapC"/>
    <property type="match status" value="1"/>
</dbReference>
<dbReference type="InterPro" id="IPR010836">
    <property type="entry name" value="SapC"/>
</dbReference>
<dbReference type="RefSeq" id="WP_048694438.1">
    <property type="nucleotide sequence ID" value="NZ_KQ130500.1"/>
</dbReference>
<comment type="caution">
    <text evidence="1">The sequence shown here is derived from an EMBL/GenBank/DDBJ whole genome shotgun (WGS) entry which is preliminary data.</text>
</comment>
<evidence type="ECO:0000313" key="2">
    <source>
        <dbReference type="Proteomes" id="UP000037600"/>
    </source>
</evidence>
<organism evidence="1 2">
    <name type="scientific">Catenovulum maritimum</name>
    <dbReference type="NCBI Taxonomy" id="1513271"/>
    <lineage>
        <taxon>Bacteria</taxon>
        <taxon>Pseudomonadati</taxon>
        <taxon>Pseudomonadota</taxon>
        <taxon>Gammaproteobacteria</taxon>
        <taxon>Alteromonadales</taxon>
        <taxon>Alteromonadaceae</taxon>
        <taxon>Catenovulum</taxon>
    </lineage>
</organism>